<name>A0A1V1P202_9BACT</name>
<dbReference type="Proteomes" id="UP000189670">
    <property type="component" value="Unassembled WGS sequence"/>
</dbReference>
<proteinExistence type="predicted"/>
<dbReference type="PANTHER" id="PTHR41791:SF1">
    <property type="entry name" value="SSL7039 PROTEIN"/>
    <property type="match status" value="1"/>
</dbReference>
<dbReference type="InterPro" id="IPR009241">
    <property type="entry name" value="HigB-like"/>
</dbReference>
<dbReference type="AlphaFoldDB" id="A0A1V1P202"/>
<accession>A0A1V1P202</accession>
<dbReference type="InterPro" id="IPR014056">
    <property type="entry name" value="TypeIITA-like_toxin_pred"/>
</dbReference>
<protein>
    <submittedName>
        <fullName evidence="1">Addiction module killer protein</fullName>
    </submittedName>
</protein>
<comment type="caution">
    <text evidence="1">The sequence shown here is derived from an EMBL/GenBank/DDBJ whole genome shotgun (WGS) entry which is preliminary data.</text>
</comment>
<dbReference type="PIRSF" id="PIRSF028744">
    <property type="entry name" value="Addict_mod_HI1419"/>
    <property type="match status" value="1"/>
</dbReference>
<reference evidence="2" key="1">
    <citation type="submission" date="2012-11" db="EMBL/GenBank/DDBJ databases">
        <authorList>
            <person name="Lucero-Rivera Y.E."/>
            <person name="Tovar-Ramirez D."/>
        </authorList>
    </citation>
    <scope>NUCLEOTIDE SEQUENCE [LARGE SCALE GENOMIC DNA]</scope>
    <source>
        <strain evidence="2">Araruama</strain>
    </source>
</reference>
<dbReference type="NCBIfam" id="TIGR02683">
    <property type="entry name" value="upstrm_HI1419"/>
    <property type="match status" value="1"/>
</dbReference>
<evidence type="ECO:0000313" key="1">
    <source>
        <dbReference type="EMBL" id="ETR68909.1"/>
    </source>
</evidence>
<evidence type="ECO:0000313" key="2">
    <source>
        <dbReference type="Proteomes" id="UP000189670"/>
    </source>
</evidence>
<dbReference type="PANTHER" id="PTHR41791">
    <property type="entry name" value="SSL7039 PROTEIN"/>
    <property type="match status" value="1"/>
</dbReference>
<organism evidence="1 2">
    <name type="scientific">Candidatus Magnetoglobus multicellularis str. Araruama</name>
    <dbReference type="NCBI Taxonomy" id="890399"/>
    <lineage>
        <taxon>Bacteria</taxon>
        <taxon>Pseudomonadati</taxon>
        <taxon>Thermodesulfobacteriota</taxon>
        <taxon>Desulfobacteria</taxon>
        <taxon>Desulfobacterales</taxon>
        <taxon>Desulfobacteraceae</taxon>
        <taxon>Candidatus Magnetoglobus</taxon>
    </lineage>
</organism>
<gene>
    <name evidence="1" type="ORF">OMM_10055</name>
</gene>
<dbReference type="EMBL" id="ATBP01000798">
    <property type="protein sequence ID" value="ETR68909.1"/>
    <property type="molecule type" value="Genomic_DNA"/>
</dbReference>
<dbReference type="Pfam" id="PF05973">
    <property type="entry name" value="Gp49"/>
    <property type="match status" value="1"/>
</dbReference>
<sequence length="108" mass="12646">MKVTKKSIEIYHDNNGREPFTEWVKSISMSDRSRIFSRLDRVESGNLGDYKPVGDDVYELRFHFGSGFRVYYGEVNNQIILLLCGGDKSSQKKDVKKAKVYWKDFINR</sequence>